<name>A0ABQ0D9L8_9EUKA</name>
<comment type="caution">
    <text evidence="2">The sequence shown here is derived from an EMBL/GenBank/DDBJ whole genome shotgun (WGS) entry which is preliminary data.</text>
</comment>
<dbReference type="Proteomes" id="UP001628156">
    <property type="component" value="Unassembled WGS sequence"/>
</dbReference>
<dbReference type="EMBL" id="BAAFRS010000038">
    <property type="protein sequence ID" value="GAB1219551.1"/>
    <property type="molecule type" value="Genomic_DNA"/>
</dbReference>
<evidence type="ECO:0000313" key="3">
    <source>
        <dbReference type="Proteomes" id="UP001628156"/>
    </source>
</evidence>
<sequence length="432" mass="50261">MNQYLAFAAVIFTSITTLFTIAPVNEIAVLEKEPTFITPEPLDFQFEENEDEITPKTENFYEKAKETGTKIKEKTIEYTKKGANKVKETGAKIKDKAIEFTKKGAQKAKETIRVVEDKIEQGVEYTKEKGETLLSSALEKSHEVYINIKEQTSIAYEIAKDKTIDLYNKLKQYFGRSNEEKEEVAVVEEDSEYLNIEDGSQEFEEIIKEEINKPITIQNDNKEPITIEEEVVVIPEEYVPIIEEKEEESKQETTETETIKSKQTSYITVIKQNIIHLCSIIKTKFIKIIRGMVFYFNKLISVILDGARYTKHSIINFYRTIFNNNKEVELIPEQEKTEEQSSNTIYQKITKTGDSIKEGIEFYNDLVIDEIVHFIEQHSLYNNYKEGISKTLTFMRMNVLIKFYGETLACLIYAFFFTLLFLLPLLICERYL</sequence>
<gene>
    <name evidence="2" type="ORF">ENUP19_0038G0023</name>
</gene>
<keyword evidence="1" id="KW-0472">Membrane</keyword>
<feature type="transmembrane region" description="Helical" evidence="1">
    <location>
        <begin position="403"/>
        <end position="427"/>
    </location>
</feature>
<proteinExistence type="predicted"/>
<organism evidence="2 3">
    <name type="scientific">Entamoeba nuttalli</name>
    <dbReference type="NCBI Taxonomy" id="412467"/>
    <lineage>
        <taxon>Eukaryota</taxon>
        <taxon>Amoebozoa</taxon>
        <taxon>Evosea</taxon>
        <taxon>Archamoebae</taxon>
        <taxon>Mastigamoebida</taxon>
        <taxon>Entamoebidae</taxon>
        <taxon>Entamoeba</taxon>
    </lineage>
</organism>
<keyword evidence="1" id="KW-0812">Transmembrane</keyword>
<keyword evidence="3" id="KW-1185">Reference proteome</keyword>
<evidence type="ECO:0000313" key="2">
    <source>
        <dbReference type="EMBL" id="GAB1219551.1"/>
    </source>
</evidence>
<protein>
    <submittedName>
        <fullName evidence="2">Uncharacterized protein</fullName>
    </submittedName>
</protein>
<evidence type="ECO:0000256" key="1">
    <source>
        <dbReference type="SAM" id="Phobius"/>
    </source>
</evidence>
<accession>A0ABQ0D9L8</accession>
<keyword evidence="1" id="KW-1133">Transmembrane helix</keyword>
<reference evidence="2 3" key="1">
    <citation type="journal article" date="2019" name="PLoS Negl. Trop. Dis.">
        <title>Whole genome sequencing of Entamoeba nuttalli reveals mammalian host-related molecular signatures and a novel octapeptide-repeat surface protein.</title>
        <authorList>
            <person name="Tanaka M."/>
            <person name="Makiuchi T."/>
            <person name="Komiyama T."/>
            <person name="Shiina T."/>
            <person name="Osaki K."/>
            <person name="Tachibana H."/>
        </authorList>
    </citation>
    <scope>NUCLEOTIDE SEQUENCE [LARGE SCALE GENOMIC DNA]</scope>
    <source>
        <strain evidence="2 3">P19-061405</strain>
    </source>
</reference>